<dbReference type="GO" id="GO:0008661">
    <property type="term" value="F:1-deoxy-D-xylulose-5-phosphate synthase activity"/>
    <property type="evidence" value="ECO:0007669"/>
    <property type="project" value="InterPro"/>
</dbReference>
<evidence type="ECO:0000256" key="6">
    <source>
        <dbReference type="ARBA" id="ARBA00023052"/>
    </source>
</evidence>
<dbReference type="InterPro" id="IPR029061">
    <property type="entry name" value="THDP-binding"/>
</dbReference>
<comment type="subunit">
    <text evidence="3">Homodimer.</text>
</comment>
<comment type="cofactor">
    <cofactor evidence="2">
        <name>thiamine diphosphate</name>
        <dbReference type="ChEBI" id="CHEBI:58937"/>
    </cofactor>
</comment>
<dbReference type="InterPro" id="IPR005477">
    <property type="entry name" value="Dxylulose-5-P_synthase"/>
</dbReference>
<protein>
    <recommendedName>
        <fullName evidence="8">Transketolase-like pyrimidine-binding domain-containing protein</fullName>
    </recommendedName>
</protein>
<keyword evidence="10" id="KW-1185">Reference proteome</keyword>
<keyword evidence="6" id="KW-0786">Thiamine pyrophosphate</keyword>
<organism evidence="9 10">
    <name type="scientific">Seriola lalandi dorsalis</name>
    <dbReference type="NCBI Taxonomy" id="1841481"/>
    <lineage>
        <taxon>Eukaryota</taxon>
        <taxon>Metazoa</taxon>
        <taxon>Chordata</taxon>
        <taxon>Craniata</taxon>
        <taxon>Vertebrata</taxon>
        <taxon>Euteleostomi</taxon>
        <taxon>Actinopterygii</taxon>
        <taxon>Neopterygii</taxon>
        <taxon>Teleostei</taxon>
        <taxon>Neoteleostei</taxon>
        <taxon>Acanthomorphata</taxon>
        <taxon>Carangaria</taxon>
        <taxon>Carangiformes</taxon>
        <taxon>Carangidae</taxon>
        <taxon>Seriola</taxon>
    </lineage>
</organism>
<dbReference type="STRING" id="1841481.ENSSLDP00000004210"/>
<dbReference type="PROSITE" id="PS00802">
    <property type="entry name" value="TRANSKETOLASE_2"/>
    <property type="match status" value="1"/>
</dbReference>
<reference evidence="9" key="1">
    <citation type="submission" date="2025-08" db="UniProtKB">
        <authorList>
            <consortium name="Ensembl"/>
        </authorList>
    </citation>
    <scope>IDENTIFICATION</scope>
</reference>
<evidence type="ECO:0000313" key="10">
    <source>
        <dbReference type="Proteomes" id="UP000261360"/>
    </source>
</evidence>
<evidence type="ECO:0000256" key="7">
    <source>
        <dbReference type="SAM" id="MobiDB-lite"/>
    </source>
</evidence>
<name>A0A3B4WJT7_SERLL</name>
<evidence type="ECO:0000256" key="2">
    <source>
        <dbReference type="ARBA" id="ARBA00001964"/>
    </source>
</evidence>
<evidence type="ECO:0000313" key="9">
    <source>
        <dbReference type="Ensembl" id="ENSSLDP00000004210.1"/>
    </source>
</evidence>
<dbReference type="SMART" id="SM00861">
    <property type="entry name" value="Transket_pyr"/>
    <property type="match status" value="1"/>
</dbReference>
<evidence type="ECO:0000256" key="3">
    <source>
        <dbReference type="ARBA" id="ARBA00011738"/>
    </source>
</evidence>
<evidence type="ECO:0000259" key="8">
    <source>
        <dbReference type="SMART" id="SM00861"/>
    </source>
</evidence>
<evidence type="ECO:0000256" key="4">
    <source>
        <dbReference type="ARBA" id="ARBA00022679"/>
    </source>
</evidence>
<comment type="cofactor">
    <cofactor evidence="1">
        <name>Mg(2+)</name>
        <dbReference type="ChEBI" id="CHEBI:18420"/>
    </cofactor>
</comment>
<dbReference type="AlphaFoldDB" id="A0A3B4WJT7"/>
<reference evidence="9" key="2">
    <citation type="submission" date="2025-09" db="UniProtKB">
        <authorList>
            <consortium name="Ensembl"/>
        </authorList>
    </citation>
    <scope>IDENTIFICATION</scope>
</reference>
<dbReference type="SUPFAM" id="SSF52518">
    <property type="entry name" value="Thiamin diphosphate-binding fold (THDP-binding)"/>
    <property type="match status" value="1"/>
</dbReference>
<dbReference type="Pfam" id="PF02779">
    <property type="entry name" value="Transket_pyr"/>
    <property type="match status" value="1"/>
</dbReference>
<dbReference type="CDD" id="cd07033">
    <property type="entry name" value="TPP_PYR_DXS_TK_like"/>
    <property type="match status" value="1"/>
</dbReference>
<feature type="region of interest" description="Disordered" evidence="7">
    <location>
        <begin position="1"/>
        <end position="33"/>
    </location>
</feature>
<dbReference type="Ensembl" id="ENSSLDT00000004352.1">
    <property type="protein sequence ID" value="ENSSLDP00000004210.1"/>
    <property type="gene ID" value="ENSSLDG00000003352.1"/>
</dbReference>
<keyword evidence="5" id="KW-0460">Magnesium</keyword>
<proteinExistence type="predicted"/>
<evidence type="ECO:0000256" key="5">
    <source>
        <dbReference type="ARBA" id="ARBA00022842"/>
    </source>
</evidence>
<sequence>RPRRQAARPATHQDGQRQGLPARRGGVRQVPRRAKVRGHRSVVAITAAMPGGTGVDKFGKRFPKRTFDVGIAEQHAVTFAAGLAVEGIKPFCAIYSTFLQRAYDQLIHDVAIQKLPVRFILDRAGLVGNDGPTHHGSFDLAYIGCIPGIALCAPSDEVELRN</sequence>
<evidence type="ECO:0000256" key="1">
    <source>
        <dbReference type="ARBA" id="ARBA00001946"/>
    </source>
</evidence>
<dbReference type="PANTHER" id="PTHR43322">
    <property type="entry name" value="1-D-DEOXYXYLULOSE 5-PHOSPHATE SYNTHASE-RELATED"/>
    <property type="match status" value="1"/>
</dbReference>
<accession>A0A3B4WJT7</accession>
<dbReference type="Gene3D" id="3.40.50.970">
    <property type="match status" value="1"/>
</dbReference>
<dbReference type="GO" id="GO:0016114">
    <property type="term" value="P:terpenoid biosynthetic process"/>
    <property type="evidence" value="ECO:0007669"/>
    <property type="project" value="InterPro"/>
</dbReference>
<keyword evidence="4" id="KW-0808">Transferase</keyword>
<dbReference type="InterPro" id="IPR005475">
    <property type="entry name" value="Transketolase-like_Pyr-bd"/>
</dbReference>
<dbReference type="Proteomes" id="UP000261360">
    <property type="component" value="Unplaced"/>
</dbReference>
<feature type="domain" description="Transketolase-like pyrimidine-binding" evidence="8">
    <location>
        <begin position="21"/>
        <end position="162"/>
    </location>
</feature>
<dbReference type="InterPro" id="IPR020826">
    <property type="entry name" value="Transketolase_BS"/>
</dbReference>
<dbReference type="PANTHER" id="PTHR43322:SF5">
    <property type="entry name" value="1-DEOXY-D-XYLULOSE-5-PHOSPHATE SYNTHASE, CHLOROPLASTIC"/>
    <property type="match status" value="1"/>
</dbReference>